<dbReference type="PANTHER" id="PTHR30537">
    <property type="entry name" value="HTH-TYPE TRANSCRIPTIONAL REGULATOR"/>
    <property type="match status" value="1"/>
</dbReference>
<comment type="similarity">
    <text evidence="1">Belongs to the LysR transcriptional regulatory family.</text>
</comment>
<dbReference type="RefSeq" id="WP_034080508.1">
    <property type="nucleotide sequence ID" value="NZ_CP027169.1"/>
</dbReference>
<dbReference type="SUPFAM" id="SSF46785">
    <property type="entry name" value="Winged helix' DNA-binding domain"/>
    <property type="match status" value="1"/>
</dbReference>
<reference evidence="5 6" key="1">
    <citation type="submission" date="2018-02" db="EMBL/GenBank/DDBJ databases">
        <title>FDA/CDC Antimicrobial Resistant Isolate Bank Genome Sequencing.</title>
        <authorList>
            <person name="Benahmed F.H."/>
            <person name="Lutgring J.D."/>
            <person name="Yoo B."/>
            <person name="Machado M."/>
            <person name="Brown A."/>
            <person name="McAllister G."/>
            <person name="Perry A."/>
            <person name="Halpin A.L."/>
            <person name="Vavikolanu K."/>
            <person name="Ott S."/>
            <person name="Zhao X."/>
            <person name="Tallon L.J."/>
            <person name="Sadzewicz L."/>
            <person name="Aluvathingal J."/>
            <person name="Nadendla S."/>
            <person name="Voskania-kordi A."/>
            <person name="Simonyan V."/>
            <person name="Patel J."/>
            <person name="Shawar R.M."/>
        </authorList>
    </citation>
    <scope>NUCLEOTIDE SEQUENCE [LARGE SCALE GENOMIC DNA]</scope>
    <source>
        <strain evidence="5 6">AR_0356</strain>
    </source>
</reference>
<dbReference type="FunFam" id="1.10.10.10:FF:000001">
    <property type="entry name" value="LysR family transcriptional regulator"/>
    <property type="match status" value="1"/>
</dbReference>
<proteinExistence type="inferred from homology"/>
<dbReference type="Gene3D" id="3.40.190.290">
    <property type="match status" value="1"/>
</dbReference>
<evidence type="ECO:0000313" key="5">
    <source>
        <dbReference type="EMBL" id="AVK04004.1"/>
    </source>
</evidence>
<dbReference type="PANTHER" id="PTHR30537:SF71">
    <property type="entry name" value="TRANSCRIPTIONAL REGULATORY PROTEIN"/>
    <property type="match status" value="1"/>
</dbReference>
<dbReference type="InterPro" id="IPR000847">
    <property type="entry name" value="LysR_HTH_N"/>
</dbReference>
<dbReference type="CDD" id="cd08422">
    <property type="entry name" value="PBP2_CrgA_like"/>
    <property type="match status" value="1"/>
</dbReference>
<evidence type="ECO:0000256" key="3">
    <source>
        <dbReference type="ARBA" id="ARBA00023125"/>
    </source>
</evidence>
<dbReference type="Pfam" id="PF03466">
    <property type="entry name" value="LysR_substrate"/>
    <property type="match status" value="1"/>
</dbReference>
<dbReference type="GO" id="GO:0003700">
    <property type="term" value="F:DNA-binding transcription factor activity"/>
    <property type="evidence" value="ECO:0007669"/>
    <property type="project" value="InterPro"/>
</dbReference>
<dbReference type="EMBL" id="CP027169">
    <property type="protein sequence ID" value="AVK04004.1"/>
    <property type="molecule type" value="Genomic_DNA"/>
</dbReference>
<protein>
    <submittedName>
        <fullName evidence="5">LysR substrate binding domain protein</fullName>
    </submittedName>
</protein>
<dbReference type="Proteomes" id="UP000238390">
    <property type="component" value="Chromosome"/>
</dbReference>
<organism evidence="5 6">
    <name type="scientific">Pseudomonas paraeruginosa</name>
    <dbReference type="NCBI Taxonomy" id="2994495"/>
    <lineage>
        <taxon>Bacteria</taxon>
        <taxon>Pseudomonadati</taxon>
        <taxon>Pseudomonadota</taxon>
        <taxon>Gammaproteobacteria</taxon>
        <taxon>Pseudomonadales</taxon>
        <taxon>Pseudomonadaceae</taxon>
        <taxon>Pseudomonas</taxon>
    </lineage>
</organism>
<accession>A0A2R3IQ08</accession>
<evidence type="ECO:0000256" key="1">
    <source>
        <dbReference type="ARBA" id="ARBA00009437"/>
    </source>
</evidence>
<keyword evidence="3" id="KW-0238">DNA-binding</keyword>
<dbReference type="InterPro" id="IPR036390">
    <property type="entry name" value="WH_DNA-bd_sf"/>
</dbReference>
<keyword evidence="6" id="KW-1185">Reference proteome</keyword>
<dbReference type="InterPro" id="IPR058163">
    <property type="entry name" value="LysR-type_TF_proteobact-type"/>
</dbReference>
<evidence type="ECO:0000256" key="4">
    <source>
        <dbReference type="ARBA" id="ARBA00023163"/>
    </source>
</evidence>
<dbReference type="SUPFAM" id="SSF53850">
    <property type="entry name" value="Periplasmic binding protein-like II"/>
    <property type="match status" value="1"/>
</dbReference>
<dbReference type="GO" id="GO:0043565">
    <property type="term" value="F:sequence-specific DNA binding"/>
    <property type="evidence" value="ECO:0007669"/>
    <property type="project" value="TreeGrafter"/>
</dbReference>
<dbReference type="InterPro" id="IPR005119">
    <property type="entry name" value="LysR_subst-bd"/>
</dbReference>
<dbReference type="GO" id="GO:0006351">
    <property type="term" value="P:DNA-templated transcription"/>
    <property type="evidence" value="ECO:0007669"/>
    <property type="project" value="TreeGrafter"/>
</dbReference>
<name>A0A2R3IQ08_9PSED</name>
<dbReference type="InterPro" id="IPR036388">
    <property type="entry name" value="WH-like_DNA-bd_sf"/>
</dbReference>
<keyword evidence="2" id="KW-0805">Transcription regulation</keyword>
<evidence type="ECO:0000256" key="2">
    <source>
        <dbReference type="ARBA" id="ARBA00023015"/>
    </source>
</evidence>
<keyword evidence="4" id="KW-0804">Transcription</keyword>
<sequence>MNKFAEMTTYVSVVEASSFSEAARRLGTTKSQVSQRIRQLEQRLGCILLNRTRPLSLTEAGSTYYEHSLRLLQELERLEERLAEPEAGLRGQLSLSAPLAFTPRYLAPMLARFAERYPQLRVDVQADDRMVNLQDPRFDMALRLGRLGDSCLVARPITANRHLICASPDYLERHGVPRHPEDLQRHDGLVYYHREPGGMLSLPLDGQQASFRVRVRMRTDSGHQLLEGARAGLGLAILPSFLAADALLAGELLPVLEAYTPSGGHVSVVYRKTRKTSQKILALGRFLEEEIGDPAPWDRLLIERGLLAPLPGQVRR</sequence>
<dbReference type="PROSITE" id="PS50931">
    <property type="entry name" value="HTH_LYSR"/>
    <property type="match status" value="1"/>
</dbReference>
<evidence type="ECO:0000313" key="6">
    <source>
        <dbReference type="Proteomes" id="UP000238390"/>
    </source>
</evidence>
<dbReference type="AlphaFoldDB" id="A0A2R3IQ08"/>
<dbReference type="Pfam" id="PF00126">
    <property type="entry name" value="HTH_1"/>
    <property type="match status" value="1"/>
</dbReference>
<dbReference type="Gene3D" id="1.10.10.10">
    <property type="entry name" value="Winged helix-like DNA-binding domain superfamily/Winged helix DNA-binding domain"/>
    <property type="match status" value="1"/>
</dbReference>
<gene>
    <name evidence="5" type="ORF">CSB93_4418</name>
</gene>